<evidence type="ECO:0000313" key="2">
    <source>
        <dbReference type="EMBL" id="CAF5130300.1"/>
    </source>
</evidence>
<dbReference type="Proteomes" id="UP000663848">
    <property type="component" value="Unassembled WGS sequence"/>
</dbReference>
<comment type="caution">
    <text evidence="1">The sequence shown here is derived from an EMBL/GenBank/DDBJ whole genome shotgun (WGS) entry which is preliminary data.</text>
</comment>
<dbReference type="EMBL" id="CAJOBP010080249">
    <property type="protein sequence ID" value="CAF4912432.1"/>
    <property type="molecule type" value="Genomic_DNA"/>
</dbReference>
<accession>A0A821VTR2</accession>
<gene>
    <name evidence="2" type="ORF">QYT958_LOCUS46756</name>
    <name evidence="1" type="ORF">UJA718_LOCUS46028</name>
</gene>
<name>A0A821VTR2_9BILA</name>
<organism evidence="1 3">
    <name type="scientific">Rotaria socialis</name>
    <dbReference type="NCBI Taxonomy" id="392032"/>
    <lineage>
        <taxon>Eukaryota</taxon>
        <taxon>Metazoa</taxon>
        <taxon>Spiralia</taxon>
        <taxon>Gnathifera</taxon>
        <taxon>Rotifera</taxon>
        <taxon>Eurotatoria</taxon>
        <taxon>Bdelloidea</taxon>
        <taxon>Philodinida</taxon>
        <taxon>Philodinidae</taxon>
        <taxon>Rotaria</taxon>
    </lineage>
</organism>
<feature type="non-terminal residue" evidence="1">
    <location>
        <position position="1"/>
    </location>
</feature>
<evidence type="ECO:0000313" key="1">
    <source>
        <dbReference type="EMBL" id="CAF4912432.1"/>
    </source>
</evidence>
<reference evidence="1" key="1">
    <citation type="submission" date="2021-02" db="EMBL/GenBank/DDBJ databases">
        <authorList>
            <person name="Nowell W R."/>
        </authorList>
    </citation>
    <scope>NUCLEOTIDE SEQUENCE</scope>
</reference>
<dbReference type="EMBL" id="CAJOBR010084543">
    <property type="protein sequence ID" value="CAF5130300.1"/>
    <property type="molecule type" value="Genomic_DNA"/>
</dbReference>
<dbReference type="Proteomes" id="UP000663873">
    <property type="component" value="Unassembled WGS sequence"/>
</dbReference>
<keyword evidence="3" id="KW-1185">Reference proteome</keyword>
<sequence length="81" mass="9463">PRLATKRRSIFFAQQHEENHLSLPWNHQSTTNDISLFFNDIPPSLSHSATTYHRTNSLTYHEHNPSDQYSSLLTEHHHSSI</sequence>
<evidence type="ECO:0000313" key="3">
    <source>
        <dbReference type="Proteomes" id="UP000663873"/>
    </source>
</evidence>
<dbReference type="AlphaFoldDB" id="A0A821VTR2"/>
<protein>
    <submittedName>
        <fullName evidence="1">Uncharacterized protein</fullName>
    </submittedName>
</protein>
<proteinExistence type="predicted"/>
<feature type="non-terminal residue" evidence="1">
    <location>
        <position position="81"/>
    </location>
</feature>